<dbReference type="Proteomes" id="UP000076722">
    <property type="component" value="Unassembled WGS sequence"/>
</dbReference>
<feature type="region of interest" description="Disordered" evidence="1">
    <location>
        <begin position="497"/>
        <end position="521"/>
    </location>
</feature>
<gene>
    <name evidence="2" type="ORF">SISNIDRAFT_470491</name>
</gene>
<feature type="region of interest" description="Disordered" evidence="1">
    <location>
        <begin position="611"/>
        <end position="723"/>
    </location>
</feature>
<organism evidence="2 3">
    <name type="scientific">Sistotremastrum niveocremeum HHB9708</name>
    <dbReference type="NCBI Taxonomy" id="1314777"/>
    <lineage>
        <taxon>Eukaryota</taxon>
        <taxon>Fungi</taxon>
        <taxon>Dikarya</taxon>
        <taxon>Basidiomycota</taxon>
        <taxon>Agaricomycotina</taxon>
        <taxon>Agaricomycetes</taxon>
        <taxon>Sistotremastrales</taxon>
        <taxon>Sistotremastraceae</taxon>
        <taxon>Sertulicium</taxon>
        <taxon>Sertulicium niveocremeum</taxon>
    </lineage>
</organism>
<feature type="region of interest" description="Disordered" evidence="1">
    <location>
        <begin position="413"/>
        <end position="434"/>
    </location>
</feature>
<feature type="compositionally biased region" description="Polar residues" evidence="1">
    <location>
        <begin position="699"/>
        <end position="709"/>
    </location>
</feature>
<dbReference type="EMBL" id="KV419441">
    <property type="protein sequence ID" value="KZS88020.1"/>
    <property type="molecule type" value="Genomic_DNA"/>
</dbReference>
<feature type="compositionally biased region" description="Polar residues" evidence="1">
    <location>
        <begin position="667"/>
        <end position="688"/>
    </location>
</feature>
<evidence type="ECO:0000313" key="3">
    <source>
        <dbReference type="Proteomes" id="UP000076722"/>
    </source>
</evidence>
<feature type="compositionally biased region" description="Basic and acidic residues" evidence="1">
    <location>
        <begin position="626"/>
        <end position="637"/>
    </location>
</feature>
<protein>
    <submittedName>
        <fullName evidence="2">Uncharacterized protein</fullName>
    </submittedName>
</protein>
<keyword evidence="3" id="KW-1185">Reference proteome</keyword>
<reference evidence="2 3" key="1">
    <citation type="journal article" date="2016" name="Mol. Biol. Evol.">
        <title>Comparative Genomics of Early-Diverging Mushroom-Forming Fungi Provides Insights into the Origins of Lignocellulose Decay Capabilities.</title>
        <authorList>
            <person name="Nagy L.G."/>
            <person name="Riley R."/>
            <person name="Tritt A."/>
            <person name="Adam C."/>
            <person name="Daum C."/>
            <person name="Floudas D."/>
            <person name="Sun H."/>
            <person name="Yadav J.S."/>
            <person name="Pangilinan J."/>
            <person name="Larsson K.H."/>
            <person name="Matsuura K."/>
            <person name="Barry K."/>
            <person name="Labutti K."/>
            <person name="Kuo R."/>
            <person name="Ohm R.A."/>
            <person name="Bhattacharya S.S."/>
            <person name="Shirouzu T."/>
            <person name="Yoshinaga Y."/>
            <person name="Martin F.M."/>
            <person name="Grigoriev I.V."/>
            <person name="Hibbett D.S."/>
        </authorList>
    </citation>
    <scope>NUCLEOTIDE SEQUENCE [LARGE SCALE GENOMIC DNA]</scope>
    <source>
        <strain evidence="2 3">HHB9708</strain>
    </source>
</reference>
<evidence type="ECO:0000256" key="1">
    <source>
        <dbReference type="SAM" id="MobiDB-lite"/>
    </source>
</evidence>
<feature type="compositionally biased region" description="Pro residues" evidence="1">
    <location>
        <begin position="503"/>
        <end position="513"/>
    </location>
</feature>
<dbReference type="OrthoDB" id="2269034at2759"/>
<feature type="compositionally biased region" description="Polar residues" evidence="1">
    <location>
        <begin position="639"/>
        <end position="660"/>
    </location>
</feature>
<accession>A0A164NTD2</accession>
<sequence length="1387" mass="152745">MEFTTIAMPSSHLELLDDVLTSHLVMYRAFVHEAVISEISDFLVKARTLRRVESIASTWKQIEETILCEIEAVLLTDFDVSEKTELATLYLDRQLATLEEDEEAPVDVIVANIVKFFCRESWPSPSRVAIHYSVLPTLPHQLITGIILSPTRSDSTREVVAVRKAIIQLIQCAADTSDILLLAQTVYQAVLACVSSDEVESAPKATTSGTLLICESVLREILRLLICEKSESRCVELFHRVVQPVAILVAPAAVASDSLGFFASEALLSYSPLVQAVPENLKSRMSTKGLDSEYLGDGCRECDKVLMRITFGPTGKRSEATAEIDSWLEGRGAWLLLFDFLSPEEQNEILSANEELRTSFYHTLSPSLPHHFHEWDEEEIRRHLDASLANTSPPPTASANIVSSIPSQTSLAATSGSTAAAPAPSTPAPPPPLAAALFSPRAAILDQVVGSFPRPFTPQFQPLALPLSPSTARPVPIVPAKSPVPTPLDALATDVDTQRDLPLPVPPLSPPPGRASSKRTPRLELSEIRKVQSDLGKHAREETPVEWDSEPAVAGVDVPSAKRSKHFVSTQPVGGSEVWSPLRGLSANASVADLLFGNGLPLPRPSREFSFVTGSSATTTNNNTRVDNDNEKEDRKITKTTAQLPPTRPSSQIGQLNPLNKSLKAIRSQTENEGATATMSTPQATTPTFKVADPPSALGSDQQENQNDKPATVHLPGYEQAPAGNEGAPTIALIPGQNRRGRGTNHIVERGRARGIERARGRGAARGDSYIIDIMYRAGEAERLNSSIAPPPPSSSLNASQFSMSFNQMPTEIYNAILYYYEDDELPLPISADKRLKRTLPLCQILWTQIHLQWPDAAVQHYLDRSLHVRRLGLSVFLDTRASKSAERMGEQARWAQFLREEMEHTVRLEIKMAAAHGSDALANALNDTPAPRLISWSLILDETAQNNNKIRTPFRYNAPLLRHSRIYASRPYELSAFSSLSDLALRIGHHNFKRLLELLRGASPSLKVLRLKGVQAWVMQRLPNDPMEPANLLNCTSLSLKNIQAHRVQYIVSNITCPPLSSLTIHEKMVQLIDDGSLLSNISSTLPRINPPAKEEDWLFLAFHPNKLAVEIQGYQFHTDWAELDCNDAGLLFQAIVDAASAPATTLLHRPSRLVVYNSIASHRTLDSHPIDVTLADLDILLHHVLQAYPSVKILKIMGNAPPVVQILRLVDETFLPNLLSVQTDVDIEAQLRQSQAGYLRIRDAQVAIHVDEFKSMDKSTNATTDVQLEDSATTHNWPLAVKNKRAEKEELLPASWRGAPGAGWKTNDQGRDKAVMKHIYTRLLAVDELIALFRGTRAYGMTLRPSLGERDERTGQGRGARTAGLYSENLVLDLRTKIPGVKRLE</sequence>
<name>A0A164NTD2_9AGAM</name>
<feature type="compositionally biased region" description="Pro residues" evidence="1">
    <location>
        <begin position="424"/>
        <end position="433"/>
    </location>
</feature>
<feature type="compositionally biased region" description="Low complexity" evidence="1">
    <location>
        <begin position="413"/>
        <end position="423"/>
    </location>
</feature>
<evidence type="ECO:0000313" key="2">
    <source>
        <dbReference type="EMBL" id="KZS88020.1"/>
    </source>
</evidence>
<proteinExistence type="predicted"/>